<evidence type="ECO:0000313" key="2">
    <source>
        <dbReference type="EMBL" id="EFP05528.1"/>
    </source>
</evidence>
<feature type="compositionally biased region" description="Low complexity" evidence="1">
    <location>
        <begin position="707"/>
        <end position="720"/>
    </location>
</feature>
<dbReference type="eggNOG" id="ENOG502S9A0">
    <property type="taxonomic scope" value="Eukaryota"/>
</dbReference>
<dbReference type="HOGENOM" id="CLU_301410_0_0_1"/>
<name>E3LNP3_CAERE</name>
<gene>
    <name evidence="2" type="primary">Cre-lin-25</name>
    <name evidence="2" type="ORF">CRE_27141</name>
</gene>
<evidence type="ECO:0000256" key="1">
    <source>
        <dbReference type="SAM" id="MobiDB-lite"/>
    </source>
</evidence>
<dbReference type="EMBL" id="DS268412">
    <property type="protein sequence ID" value="EFP05528.1"/>
    <property type="molecule type" value="Genomic_DNA"/>
</dbReference>
<dbReference type="InParanoid" id="E3LNP3"/>
<dbReference type="OMA" id="HCPLPRI"/>
<feature type="compositionally biased region" description="Basic and acidic residues" evidence="1">
    <location>
        <begin position="620"/>
        <end position="657"/>
    </location>
</feature>
<dbReference type="OrthoDB" id="21216at2759"/>
<dbReference type="Proteomes" id="UP000008281">
    <property type="component" value="Unassembled WGS sequence"/>
</dbReference>
<dbReference type="AlphaFoldDB" id="E3LNP3"/>
<accession>E3LNP3</accession>
<reference evidence="2" key="1">
    <citation type="submission" date="2007-07" db="EMBL/GenBank/DDBJ databases">
        <title>PCAP assembly of the Caenorhabditis remanei genome.</title>
        <authorList>
            <consortium name="The Caenorhabditis remanei Sequencing Consortium"/>
            <person name="Wilson R.K."/>
        </authorList>
    </citation>
    <scope>NUCLEOTIDE SEQUENCE [LARGE SCALE GENOMIC DNA]</scope>
    <source>
        <strain evidence="2">PB4641</strain>
    </source>
</reference>
<feature type="compositionally biased region" description="Acidic residues" evidence="1">
    <location>
        <begin position="658"/>
        <end position="674"/>
    </location>
</feature>
<dbReference type="STRING" id="31234.E3LNP3"/>
<feature type="region of interest" description="Disordered" evidence="1">
    <location>
        <begin position="607"/>
        <end position="722"/>
    </location>
</feature>
<proteinExistence type="predicted"/>
<sequence length="1184" mass="136056">MNLDQPTRAALEYIEKLRELFQSKRQKLNNVTSALRPSSFPDISTQQLCDILIRSAYNGGNVNDTYRDHLMELVVDESLIWNQVLHSVINTKVDCLYVKSQMCDLIRDMVGFVQIKSFESKEHADALIPVLKPTLLFLTKLILTLLSDEDELDTMQISYDDKDRAYLKPLEALSALLHDDLCGALLSMQETSEEVTQQLQQCFDAFSKLHHPDELSTSLMELLVEKHEENCKPTEYQYKPEGLAVYDLKNPSIRMLVPVFSCFINHKSSKHMANIIQTFVELMRLPGDSVIFDLLHASVLLMYEEKIDLLHLPKKNRPDYRWQATTFFYKTLPLIIEHLINGGGITVEDLKIGLQKALYDLTMLLDAVDHDWQNASYLTLLNSLEHIVGEETSNSLRQRRREHMKSTATLVDFSDTDNKPIESSDIKKLDVAIKEVMSMQCRQNDNFLNMYVKKVSDGEFEEFDAITSVLTSEGKLLEVGRAFALKNKFAQASSMLVNAEERIRVFDETFLLLSRIVIRNPGLVKTLVVVSIINIVNFQSISMFVNGGRGKTDTELAMFFKWSMWYVKRVPKTRKDQERTKEELVLLRKEVEMLVRLLNAELGIDEEEEDEENMLEVEEDVVKQETEKVTGKTDEKETKATFEDAKNEEITEEKDKEQEEGEQPQTQEDNDEEKMDTSEVTSELIGTPASTVNPKVSDEPKETLHPVNTTGKTVSETTETTNKENNEPMVTWHQIHCPLPRITKKKARIYLAVLKGGKPFWRSDDPNLNLGSILAAIPKIGELLVEEHQDKKSHKVDRKVVEDQMTNIIHGIDSMPCLFVCLVEWVDCEPDSAARTSLAVTIKNALEKRISSSMTSIENNINLSKWKFVKSTVLEMIHEIIDKAIVFPEVTCNAFSTARRFCPVVSRDEVNQTLESAYNNFIFQIPDQVKTKHAWIYMRQQQWTSPHALRILEHYNYAREFKSWCHMFISKTIQIQCGEIMKISVDMILAVCMTDDVNLIIRMQESLMDHWFSEDAGLAQIDGRFDSLALTAVIRLIAYVMMYAELILDRLLNDGPPLKEPLPYEEIEAPGSEDPEYREKWIYLYSSLLDRTVNRLFKILRKGVLCTVINAIIRLIKTIAGAADCKGKRLLIKRIPPEMIFQLAYIEPESVDYALMNAYCDPENEEHTRVKIMFLCAQRRKKAL</sequence>
<organism evidence="3">
    <name type="scientific">Caenorhabditis remanei</name>
    <name type="common">Caenorhabditis vulgaris</name>
    <dbReference type="NCBI Taxonomy" id="31234"/>
    <lineage>
        <taxon>Eukaryota</taxon>
        <taxon>Metazoa</taxon>
        <taxon>Ecdysozoa</taxon>
        <taxon>Nematoda</taxon>
        <taxon>Chromadorea</taxon>
        <taxon>Rhabditida</taxon>
        <taxon>Rhabditina</taxon>
        <taxon>Rhabditomorpha</taxon>
        <taxon>Rhabditoidea</taxon>
        <taxon>Rhabditidae</taxon>
        <taxon>Peloderinae</taxon>
        <taxon>Caenorhabditis</taxon>
    </lineage>
</organism>
<protein>
    <submittedName>
        <fullName evidence="2">CRE-LIN-25 protein</fullName>
    </submittedName>
</protein>
<dbReference type="FunCoup" id="E3LNP3">
    <property type="interactions" value="846"/>
</dbReference>
<evidence type="ECO:0000313" key="3">
    <source>
        <dbReference type="Proteomes" id="UP000008281"/>
    </source>
</evidence>
<keyword evidence="3" id="KW-1185">Reference proteome</keyword>
<feature type="compositionally biased region" description="Acidic residues" evidence="1">
    <location>
        <begin position="607"/>
        <end position="619"/>
    </location>
</feature>